<dbReference type="RefSeq" id="WP_352561129.1">
    <property type="nucleotide sequence ID" value="NZ_JAMYQB010000024.1"/>
</dbReference>
<protein>
    <submittedName>
        <fullName evidence="2">Alpha/beta hydrolase</fullName>
    </submittedName>
</protein>
<dbReference type="Pfam" id="PF06821">
    <property type="entry name" value="Ser_hydrolase"/>
    <property type="match status" value="1"/>
</dbReference>
<accession>A0ABV1Z5Q0</accession>
<dbReference type="InterPro" id="IPR029058">
    <property type="entry name" value="AB_hydrolase_fold"/>
</dbReference>
<name>A0ABV1Z5Q0_9HYPH</name>
<gene>
    <name evidence="2" type="ORF">NKI36_25220</name>
</gene>
<keyword evidence="2" id="KW-0378">Hydrolase</keyword>
<dbReference type="InterPro" id="IPR010662">
    <property type="entry name" value="RBBP9/YdeN"/>
</dbReference>
<dbReference type="GO" id="GO:0016787">
    <property type="term" value="F:hydrolase activity"/>
    <property type="evidence" value="ECO:0007669"/>
    <property type="project" value="UniProtKB-KW"/>
</dbReference>
<reference evidence="2 3" key="1">
    <citation type="journal article" date="2024" name="Proc. Natl. Acad. Sci. U.S.A.">
        <title>The evolutionary genomics of adaptation to stress in wild rhizobium bacteria.</title>
        <authorList>
            <person name="Kehlet-Delgado H."/>
            <person name="Montoya A.P."/>
            <person name="Jensen K.T."/>
            <person name="Wendlandt C.E."/>
            <person name="Dexheimer C."/>
            <person name="Roberts M."/>
            <person name="Torres Martinez L."/>
            <person name="Friesen M.L."/>
            <person name="Griffitts J.S."/>
            <person name="Porter S.S."/>
        </authorList>
    </citation>
    <scope>NUCLEOTIDE SEQUENCE [LARGE SCALE GENOMIC DNA]</scope>
    <source>
        <strain evidence="2 3">M0641</strain>
    </source>
</reference>
<dbReference type="Proteomes" id="UP001433071">
    <property type="component" value="Unassembled WGS sequence"/>
</dbReference>
<dbReference type="EMBL" id="JAMYQB010000024">
    <property type="protein sequence ID" value="MER9407338.1"/>
    <property type="molecule type" value="Genomic_DNA"/>
</dbReference>
<feature type="compositionally biased region" description="Low complexity" evidence="1">
    <location>
        <begin position="186"/>
        <end position="195"/>
    </location>
</feature>
<sequence length="203" mass="21383">MTDFIILPGSGGSGEAHWQTRWQQANPAMRRFSPASWDLPDFDDWVAALERAVSQAKSPPILVAHSLSCLLVAHWQAVSSRQIGGAFLVAVPDPASPAYPAYGRPFADTPRGPLRFPSLVVASTDDPYDPHGYARTKAGQWGSALHIAGPLGHINSDSGLGDWPEGMALLMAFVGSIDLKGDGRASADAGGRSSSHNVLNSAG</sequence>
<feature type="region of interest" description="Disordered" evidence="1">
    <location>
        <begin position="184"/>
        <end position="203"/>
    </location>
</feature>
<proteinExistence type="predicted"/>
<keyword evidence="3" id="KW-1185">Reference proteome</keyword>
<evidence type="ECO:0000313" key="3">
    <source>
        <dbReference type="Proteomes" id="UP001433071"/>
    </source>
</evidence>
<evidence type="ECO:0000313" key="2">
    <source>
        <dbReference type="EMBL" id="MER9407338.1"/>
    </source>
</evidence>
<comment type="caution">
    <text evidence="2">The sequence shown here is derived from an EMBL/GenBank/DDBJ whole genome shotgun (WGS) entry which is preliminary data.</text>
</comment>
<dbReference type="Gene3D" id="3.40.50.1820">
    <property type="entry name" value="alpha/beta hydrolase"/>
    <property type="match status" value="1"/>
</dbReference>
<evidence type="ECO:0000256" key="1">
    <source>
        <dbReference type="SAM" id="MobiDB-lite"/>
    </source>
</evidence>
<organism evidence="2 3">
    <name type="scientific">Mesorhizobium caraganae</name>
    <dbReference type="NCBI Taxonomy" id="483206"/>
    <lineage>
        <taxon>Bacteria</taxon>
        <taxon>Pseudomonadati</taxon>
        <taxon>Pseudomonadota</taxon>
        <taxon>Alphaproteobacteria</taxon>
        <taxon>Hyphomicrobiales</taxon>
        <taxon>Phyllobacteriaceae</taxon>
        <taxon>Mesorhizobium</taxon>
    </lineage>
</organism>
<dbReference type="SUPFAM" id="SSF53474">
    <property type="entry name" value="alpha/beta-Hydrolases"/>
    <property type="match status" value="1"/>
</dbReference>